<dbReference type="Pfam" id="PF01370">
    <property type="entry name" value="Epimerase"/>
    <property type="match status" value="1"/>
</dbReference>
<protein>
    <recommendedName>
        <fullName evidence="1">NAD-dependent epimerase/dehydratase domain-containing protein</fullName>
    </recommendedName>
</protein>
<feature type="domain" description="NAD-dependent epimerase/dehydratase" evidence="1">
    <location>
        <begin position="37"/>
        <end position="153"/>
    </location>
</feature>
<dbReference type="AlphaFoldDB" id="A0A919F9L9"/>
<organism evidence="2 3">
    <name type="scientific">Xanthomonas boreopolis</name>
    <dbReference type="NCBI Taxonomy" id="86183"/>
    <lineage>
        <taxon>Bacteria</taxon>
        <taxon>Pseudomonadati</taxon>
        <taxon>Pseudomonadota</taxon>
        <taxon>Gammaproteobacteria</taxon>
        <taxon>Lysobacterales</taxon>
        <taxon>Lysobacteraceae</taxon>
        <taxon>Xanthomonas</taxon>
    </lineage>
</organism>
<proteinExistence type="predicted"/>
<gene>
    <name evidence="2" type="ORF">GCM10009090_27300</name>
</gene>
<dbReference type="Gene3D" id="3.40.50.720">
    <property type="entry name" value="NAD(P)-binding Rossmann-like Domain"/>
    <property type="match status" value="1"/>
</dbReference>
<reference evidence="2" key="2">
    <citation type="submission" date="2020-09" db="EMBL/GenBank/DDBJ databases">
        <authorList>
            <person name="Sun Q."/>
            <person name="Ohkuma M."/>
        </authorList>
    </citation>
    <scope>NUCLEOTIDE SEQUENCE</scope>
    <source>
        <strain evidence="2">JCM 13306</strain>
    </source>
</reference>
<dbReference type="InterPro" id="IPR001509">
    <property type="entry name" value="Epimerase_deHydtase"/>
</dbReference>
<comment type="caution">
    <text evidence="2">The sequence shown here is derived from an EMBL/GenBank/DDBJ whole genome shotgun (WGS) entry which is preliminary data.</text>
</comment>
<dbReference type="Proteomes" id="UP000623958">
    <property type="component" value="Unassembled WGS sequence"/>
</dbReference>
<evidence type="ECO:0000313" key="2">
    <source>
        <dbReference type="EMBL" id="GHH56887.1"/>
    </source>
</evidence>
<evidence type="ECO:0000313" key="3">
    <source>
        <dbReference type="Proteomes" id="UP000623958"/>
    </source>
</evidence>
<dbReference type="InterPro" id="IPR036291">
    <property type="entry name" value="NAD(P)-bd_dom_sf"/>
</dbReference>
<dbReference type="RefSeq" id="WP_434029620.1">
    <property type="nucleotide sequence ID" value="NZ_BNBA01000023.1"/>
</dbReference>
<accession>A0A919F9L9</accession>
<dbReference type="SUPFAM" id="SSF51735">
    <property type="entry name" value="NAD(P)-binding Rossmann-fold domains"/>
    <property type="match status" value="1"/>
</dbReference>
<reference evidence="2" key="1">
    <citation type="journal article" date="2014" name="Int. J. Syst. Evol. Microbiol.">
        <title>Complete genome sequence of Corynebacterium casei LMG S-19264T (=DSM 44701T), isolated from a smear-ripened cheese.</title>
        <authorList>
            <consortium name="US DOE Joint Genome Institute (JGI-PGF)"/>
            <person name="Walter F."/>
            <person name="Albersmeier A."/>
            <person name="Kalinowski J."/>
            <person name="Ruckert C."/>
        </authorList>
    </citation>
    <scope>NUCLEOTIDE SEQUENCE</scope>
    <source>
        <strain evidence="2">JCM 13306</strain>
    </source>
</reference>
<sequence length="229" mass="25548">MIIGSGLIARAFAPRFGNERDVLLFASGVSNSQERDPAAFMRERQLLEEAISQRRPRLVYFGSCNVANSAQTSPYFEHKRQMEQLVMGSSGGLVLRLPQVVGRTANPHTLTNFLRDRILAGERFTVWRNAQRNLIDIDDVVAIATELINSPTSQAIPIASPHTLTMPEIIALFEQVLGKKALFDLEDRGDAMQIDAREALSIAHRLELDLGPDYPRSLIEKYYGASHDS</sequence>
<keyword evidence="3" id="KW-1185">Reference proteome</keyword>
<dbReference type="EMBL" id="BNBA01000023">
    <property type="protein sequence ID" value="GHH56887.1"/>
    <property type="molecule type" value="Genomic_DNA"/>
</dbReference>
<name>A0A919F9L9_9XANT</name>
<evidence type="ECO:0000259" key="1">
    <source>
        <dbReference type="Pfam" id="PF01370"/>
    </source>
</evidence>